<dbReference type="PATRIC" id="fig|632773.3.peg.1494"/>
<feature type="domain" description="HTH merR-type" evidence="4">
    <location>
        <begin position="10"/>
        <end position="79"/>
    </location>
</feature>
<dbReference type="SUPFAM" id="SSF52242">
    <property type="entry name" value="Cobalamin (vitamin B12)-binding domain"/>
    <property type="match status" value="1"/>
</dbReference>
<sequence length="301" mass="33963">MTIMSDKVGKYNIKAVSNMLGIHAGTLRAWERRYDLVKPVRNEAGHRLYTDEHLKVLKWIIDQVNRGFTVGQAVELLDREEVLRSPEIGSEPLNQIESMKTNIQTALLNFDETTATDHLDHAFNMFSTERVVISILGDILAEVGDLWEKGKILTAHEHYVTAYIRTRIGMVFQSLPVNGLLPKVICVCAPDETHEIGLLVFTFYLRRRGYDTIYLGGGIPGEDVIKIIEETRASFTVISVTMKDHISSGLSLLDQIHESFTDVKAGVGGAAIDHINPDLKKKYNHSIIGHHDDNWLDWMKT</sequence>
<dbReference type="STRING" id="632773.BBEV_1418"/>
<evidence type="ECO:0000256" key="2">
    <source>
        <dbReference type="ARBA" id="ARBA00023125"/>
    </source>
</evidence>
<keyword evidence="7" id="KW-1185">Reference proteome</keyword>
<dbReference type="PANTHER" id="PTHR30204:SF67">
    <property type="entry name" value="HTH-TYPE TRANSCRIPTIONAL REGULATOR MLRA-RELATED"/>
    <property type="match status" value="1"/>
</dbReference>
<proteinExistence type="predicted"/>
<dbReference type="GO" id="GO:0003677">
    <property type="term" value="F:DNA binding"/>
    <property type="evidence" value="ECO:0007669"/>
    <property type="project" value="UniProtKB-KW"/>
</dbReference>
<evidence type="ECO:0000313" key="7">
    <source>
        <dbReference type="Proteomes" id="UP000094463"/>
    </source>
</evidence>
<dbReference type="PROSITE" id="PS50937">
    <property type="entry name" value="HTH_MERR_2"/>
    <property type="match status" value="1"/>
</dbReference>
<dbReference type="Pfam" id="PF13411">
    <property type="entry name" value="MerR_1"/>
    <property type="match status" value="1"/>
</dbReference>
<dbReference type="InterPro" id="IPR036724">
    <property type="entry name" value="Cobalamin-bd_sf"/>
</dbReference>
<keyword evidence="3" id="KW-0804">Transcription</keyword>
<reference evidence="6 7" key="1">
    <citation type="submission" date="2015-08" db="EMBL/GenBank/DDBJ databases">
        <title>The complete genome sequence of Bacillus beveridgei MLTeJB.</title>
        <authorList>
            <person name="Hanson T.E."/>
            <person name="Mesa C."/>
            <person name="Basesman S.M."/>
            <person name="Oremland R.S."/>
        </authorList>
    </citation>
    <scope>NUCLEOTIDE SEQUENCE [LARGE SCALE GENOMIC DNA]</scope>
    <source>
        <strain evidence="6 7">MLTeJB</strain>
    </source>
</reference>
<dbReference type="InterPro" id="IPR006158">
    <property type="entry name" value="Cobalamin-bd"/>
</dbReference>
<gene>
    <name evidence="6" type="primary">ycgE</name>
    <name evidence="6" type="ORF">BBEV_1418</name>
</gene>
<keyword evidence="2" id="KW-0238">DNA-binding</keyword>
<protein>
    <submittedName>
        <fullName evidence="6">MerR Family Transcriptional Regulator</fullName>
    </submittedName>
</protein>
<evidence type="ECO:0000259" key="5">
    <source>
        <dbReference type="PROSITE" id="PS51332"/>
    </source>
</evidence>
<dbReference type="CDD" id="cd01104">
    <property type="entry name" value="HTH_MlrA-CarA"/>
    <property type="match status" value="1"/>
</dbReference>
<evidence type="ECO:0000259" key="4">
    <source>
        <dbReference type="PROSITE" id="PS50937"/>
    </source>
</evidence>
<evidence type="ECO:0000256" key="1">
    <source>
        <dbReference type="ARBA" id="ARBA00023015"/>
    </source>
</evidence>
<dbReference type="Gene3D" id="3.40.50.280">
    <property type="entry name" value="Cobalamin-binding domain"/>
    <property type="match status" value="1"/>
</dbReference>
<dbReference type="PROSITE" id="PS51332">
    <property type="entry name" value="B12_BINDING"/>
    <property type="match status" value="1"/>
</dbReference>
<accession>A0A1D7QUV5</accession>
<dbReference type="KEGG" id="bbev:BBEV_1418"/>
<dbReference type="InterPro" id="IPR036594">
    <property type="entry name" value="Meth_synthase_dom"/>
</dbReference>
<dbReference type="GO" id="GO:0003700">
    <property type="term" value="F:DNA-binding transcription factor activity"/>
    <property type="evidence" value="ECO:0007669"/>
    <property type="project" value="InterPro"/>
</dbReference>
<organism evidence="6 7">
    <name type="scientific">Salisediminibacterium beveridgei</name>
    <dbReference type="NCBI Taxonomy" id="632773"/>
    <lineage>
        <taxon>Bacteria</taxon>
        <taxon>Bacillati</taxon>
        <taxon>Bacillota</taxon>
        <taxon>Bacilli</taxon>
        <taxon>Bacillales</taxon>
        <taxon>Bacillaceae</taxon>
        <taxon>Salisediminibacterium</taxon>
    </lineage>
</organism>
<dbReference type="GO" id="GO:0031419">
    <property type="term" value="F:cobalamin binding"/>
    <property type="evidence" value="ECO:0007669"/>
    <property type="project" value="InterPro"/>
</dbReference>
<dbReference type="InterPro" id="IPR003759">
    <property type="entry name" value="Cbl-bd_cap"/>
</dbReference>
<feature type="domain" description="B12-binding" evidence="5">
    <location>
        <begin position="181"/>
        <end position="301"/>
    </location>
</feature>
<dbReference type="PANTHER" id="PTHR30204">
    <property type="entry name" value="REDOX-CYCLING DRUG-SENSING TRANSCRIPTIONAL ACTIVATOR SOXR"/>
    <property type="match status" value="1"/>
</dbReference>
<dbReference type="AlphaFoldDB" id="A0A1D7QUV5"/>
<dbReference type="GO" id="GO:0046872">
    <property type="term" value="F:metal ion binding"/>
    <property type="evidence" value="ECO:0007669"/>
    <property type="project" value="InterPro"/>
</dbReference>
<dbReference type="SUPFAM" id="SSF46955">
    <property type="entry name" value="Putative DNA-binding domain"/>
    <property type="match status" value="1"/>
</dbReference>
<evidence type="ECO:0000313" key="6">
    <source>
        <dbReference type="EMBL" id="AOM82781.1"/>
    </source>
</evidence>
<dbReference type="Pfam" id="PF02607">
    <property type="entry name" value="B12-binding_2"/>
    <property type="match status" value="1"/>
</dbReference>
<dbReference type="InterPro" id="IPR047057">
    <property type="entry name" value="MerR_fam"/>
</dbReference>
<name>A0A1D7QUV5_9BACI</name>
<dbReference type="Gene3D" id="1.10.1240.10">
    <property type="entry name" value="Methionine synthase domain"/>
    <property type="match status" value="1"/>
</dbReference>
<dbReference type="SMART" id="SM00422">
    <property type="entry name" value="HTH_MERR"/>
    <property type="match status" value="1"/>
</dbReference>
<dbReference type="Proteomes" id="UP000094463">
    <property type="component" value="Chromosome"/>
</dbReference>
<dbReference type="Gene3D" id="1.10.1660.10">
    <property type="match status" value="1"/>
</dbReference>
<dbReference type="InterPro" id="IPR000551">
    <property type="entry name" value="MerR-type_HTH_dom"/>
</dbReference>
<dbReference type="InterPro" id="IPR009061">
    <property type="entry name" value="DNA-bd_dom_put_sf"/>
</dbReference>
<dbReference type="Pfam" id="PF02310">
    <property type="entry name" value="B12-binding"/>
    <property type="match status" value="1"/>
</dbReference>
<evidence type="ECO:0000256" key="3">
    <source>
        <dbReference type="ARBA" id="ARBA00023163"/>
    </source>
</evidence>
<keyword evidence="1" id="KW-0805">Transcription regulation</keyword>
<dbReference type="EMBL" id="CP012502">
    <property type="protein sequence ID" value="AOM82781.1"/>
    <property type="molecule type" value="Genomic_DNA"/>
</dbReference>